<organism evidence="2 3">
    <name type="scientific">Paracoccidioides brasiliensis (strain Pb18)</name>
    <dbReference type="NCBI Taxonomy" id="502780"/>
    <lineage>
        <taxon>Eukaryota</taxon>
        <taxon>Fungi</taxon>
        <taxon>Dikarya</taxon>
        <taxon>Ascomycota</taxon>
        <taxon>Pezizomycotina</taxon>
        <taxon>Eurotiomycetes</taxon>
        <taxon>Eurotiomycetidae</taxon>
        <taxon>Onygenales</taxon>
        <taxon>Ajellomycetaceae</taxon>
        <taxon>Paracoccidioides</taxon>
    </lineage>
</organism>
<dbReference type="Proteomes" id="UP000001628">
    <property type="component" value="Unassembled WGS sequence"/>
</dbReference>
<reference evidence="2 3" key="1">
    <citation type="journal article" date="2011" name="PLoS Genet.">
        <title>Comparative genomic analysis of human fungal pathogens causing paracoccidioidomycosis.</title>
        <authorList>
            <person name="Desjardins C.A."/>
            <person name="Champion M.D."/>
            <person name="Holder J.W."/>
            <person name="Muszewska A."/>
            <person name="Goldberg J."/>
            <person name="Bailao A.M."/>
            <person name="Brigido M.M."/>
            <person name="Ferreira M.E."/>
            <person name="Garcia A.M."/>
            <person name="Grynberg M."/>
            <person name="Gujja S."/>
            <person name="Heiman D.I."/>
            <person name="Henn M.R."/>
            <person name="Kodira C.D."/>
            <person name="Leon-Narvaez H."/>
            <person name="Longo L.V."/>
            <person name="Ma L.J."/>
            <person name="Malavazi I."/>
            <person name="Matsuo A.L."/>
            <person name="Morais F.V."/>
            <person name="Pereira M."/>
            <person name="Rodriguez-Brito S."/>
            <person name="Sakthikumar S."/>
            <person name="Salem-Izacc S.M."/>
            <person name="Sykes S.M."/>
            <person name="Teixeira M.M."/>
            <person name="Vallejo M.C."/>
            <person name="Walter M.E."/>
            <person name="Yandava C."/>
            <person name="Young S."/>
            <person name="Zeng Q."/>
            <person name="Zucker J."/>
            <person name="Felipe M.S."/>
            <person name="Goldman G.H."/>
            <person name="Haas B.J."/>
            <person name="McEwen J.G."/>
            <person name="Nino-Vega G."/>
            <person name="Puccia R."/>
            <person name="San-Blas G."/>
            <person name="Soares C.M."/>
            <person name="Birren B.W."/>
            <person name="Cuomo C.A."/>
        </authorList>
    </citation>
    <scope>NUCLEOTIDE SEQUENCE [LARGE SCALE GENOMIC DNA]</scope>
    <source>
        <strain evidence="2 3">Pb18</strain>
    </source>
</reference>
<accession>A0A0A0HI61</accession>
<evidence type="ECO:0000313" key="2">
    <source>
        <dbReference type="EMBL" id="KGM85838.1"/>
    </source>
</evidence>
<sequence length="138" mass="15415">MAPLGPHRRELVRAWKKGSRGPDEAAAVYGNRGARYPPSPSRPSRDCGRKLSRGAPPIPADPTARRGSRCRHEAPTRPDWRRRVFPPTTTLRSRFSMDPVKLRSPYRKSVSGEPICMCLIETGPHCRLGHSAPSRRPS</sequence>
<proteinExistence type="predicted"/>
<evidence type="ECO:0000313" key="3">
    <source>
        <dbReference type="Proteomes" id="UP000001628"/>
    </source>
</evidence>
<dbReference type="EMBL" id="KN275988">
    <property type="protein sequence ID" value="KGM85838.1"/>
    <property type="molecule type" value="Genomic_DNA"/>
</dbReference>
<feature type="region of interest" description="Disordered" evidence="1">
    <location>
        <begin position="1"/>
        <end position="84"/>
    </location>
</feature>
<keyword evidence="3" id="KW-1185">Reference proteome</keyword>
<dbReference type="VEuPathDB" id="FungiDB:PADG_12515"/>
<evidence type="ECO:0000256" key="1">
    <source>
        <dbReference type="SAM" id="MobiDB-lite"/>
    </source>
</evidence>
<gene>
    <name evidence="2" type="ORF">PADG_12515</name>
</gene>
<dbReference type="AlphaFoldDB" id="A0A0A0HI61"/>
<dbReference type="GeneID" id="22588412"/>
<dbReference type="InParanoid" id="A0A0A0HI61"/>
<feature type="compositionally biased region" description="Basic and acidic residues" evidence="1">
    <location>
        <begin position="70"/>
        <end position="82"/>
    </location>
</feature>
<dbReference type="RefSeq" id="XP_010763998.1">
    <property type="nucleotide sequence ID" value="XM_010765696.1"/>
</dbReference>
<protein>
    <submittedName>
        <fullName evidence="2">Uncharacterized protein</fullName>
    </submittedName>
</protein>
<dbReference type="KEGG" id="pbn:PADG_12515"/>
<dbReference type="HOGENOM" id="CLU_1855880_0_0_1"/>
<name>A0A0A0HI61_PARBD</name>